<name>X5MGE0_BARHN</name>
<proteinExistence type="predicted"/>
<accession>X5MGE0</accession>
<sequence length="41" mass="4512">MSGLFLQIHLHLTIAVLLIGAALALSGMIMHWHSFCDDFST</sequence>
<organism evidence="2 3">
    <name type="scientific">Bartonella henselae</name>
    <name type="common">Rochalimaea henselae</name>
    <dbReference type="NCBI Taxonomy" id="38323"/>
    <lineage>
        <taxon>Bacteria</taxon>
        <taxon>Pseudomonadati</taxon>
        <taxon>Pseudomonadota</taxon>
        <taxon>Alphaproteobacteria</taxon>
        <taxon>Hyphomicrobiales</taxon>
        <taxon>Bartonellaceae</taxon>
        <taxon>Bartonella</taxon>
    </lineage>
</organism>
<dbReference type="KEGG" id="bhs:BM1374165_01356"/>
<dbReference type="AlphaFoldDB" id="X5MGE0"/>
<dbReference type="Proteomes" id="UP000019801">
    <property type="component" value="Chromosome I"/>
</dbReference>
<protein>
    <submittedName>
        <fullName evidence="2">Uncharacterized protein</fullName>
    </submittedName>
</protein>
<evidence type="ECO:0000256" key="1">
    <source>
        <dbReference type="SAM" id="Phobius"/>
    </source>
</evidence>
<feature type="transmembrane region" description="Helical" evidence="1">
    <location>
        <begin position="12"/>
        <end position="32"/>
    </location>
</feature>
<keyword evidence="1" id="KW-0472">Membrane</keyword>
<dbReference type="STRING" id="38323.BM1374165_01356"/>
<evidence type="ECO:0000313" key="2">
    <source>
        <dbReference type="EMBL" id="CDO47339.1"/>
    </source>
</evidence>
<reference evidence="3" key="1">
    <citation type="submission" date="2013-11" db="EMBL/GenBank/DDBJ databases">
        <title>Genome sequencing of Bartonella spp. isolated from human blood.</title>
        <authorList>
            <person name="Raoult D."/>
        </authorList>
    </citation>
    <scope>NUCLEOTIDE SEQUENCE</scope>
    <source>
        <strain evidence="3">BM1374165</strain>
    </source>
</reference>
<evidence type="ECO:0000313" key="3">
    <source>
        <dbReference type="Proteomes" id="UP000019801"/>
    </source>
</evidence>
<keyword evidence="1" id="KW-0812">Transmembrane</keyword>
<dbReference type="EMBL" id="HG969191">
    <property type="protein sequence ID" value="CDO47339.1"/>
    <property type="molecule type" value="Genomic_DNA"/>
</dbReference>
<keyword evidence="1" id="KW-1133">Transmembrane helix</keyword>
<gene>
    <name evidence="2" type="ORF">BM1374165_01356</name>
</gene>
<dbReference type="PATRIC" id="fig|38323.4.peg.1448"/>